<organism evidence="1">
    <name type="scientific">Anguilla anguilla</name>
    <name type="common">European freshwater eel</name>
    <name type="synonym">Muraena anguilla</name>
    <dbReference type="NCBI Taxonomy" id="7936"/>
    <lineage>
        <taxon>Eukaryota</taxon>
        <taxon>Metazoa</taxon>
        <taxon>Chordata</taxon>
        <taxon>Craniata</taxon>
        <taxon>Vertebrata</taxon>
        <taxon>Euteleostomi</taxon>
        <taxon>Actinopterygii</taxon>
        <taxon>Neopterygii</taxon>
        <taxon>Teleostei</taxon>
        <taxon>Anguilliformes</taxon>
        <taxon>Anguillidae</taxon>
        <taxon>Anguilla</taxon>
    </lineage>
</organism>
<name>A0A0E9RPE1_ANGAN</name>
<protein>
    <submittedName>
        <fullName evidence="1">Uncharacterized protein</fullName>
    </submittedName>
</protein>
<reference evidence="1" key="1">
    <citation type="submission" date="2014-11" db="EMBL/GenBank/DDBJ databases">
        <authorList>
            <person name="Amaro Gonzalez C."/>
        </authorList>
    </citation>
    <scope>NUCLEOTIDE SEQUENCE</scope>
</reference>
<evidence type="ECO:0000313" key="1">
    <source>
        <dbReference type="EMBL" id="JAH30707.1"/>
    </source>
</evidence>
<proteinExistence type="predicted"/>
<accession>A0A0E9RPE1</accession>
<dbReference type="EMBL" id="GBXM01077870">
    <property type="protein sequence ID" value="JAH30707.1"/>
    <property type="molecule type" value="Transcribed_RNA"/>
</dbReference>
<dbReference type="EMBL" id="GBXM01081645">
    <property type="protein sequence ID" value="JAH26932.1"/>
    <property type="molecule type" value="Transcribed_RNA"/>
</dbReference>
<sequence length="50" mass="5344">MVGVERAGSGSLTAPSSVSFQESVFLEIKHSLLWQHALNDLDCGIMEVPG</sequence>
<dbReference type="EMBL" id="GBXM01062871">
    <property type="protein sequence ID" value="JAH45706.1"/>
    <property type="molecule type" value="Transcribed_RNA"/>
</dbReference>
<dbReference type="AlphaFoldDB" id="A0A0E9RPE1"/>
<reference evidence="1" key="2">
    <citation type="journal article" date="2015" name="Fish Shellfish Immunol.">
        <title>Early steps in the European eel (Anguilla anguilla)-Vibrio vulnificus interaction in the gills: Role of the RtxA13 toxin.</title>
        <authorList>
            <person name="Callol A."/>
            <person name="Pajuelo D."/>
            <person name="Ebbesson L."/>
            <person name="Teles M."/>
            <person name="MacKenzie S."/>
            <person name="Amaro C."/>
        </authorList>
    </citation>
    <scope>NUCLEOTIDE SEQUENCE</scope>
</reference>